<feature type="compositionally biased region" description="Gly residues" evidence="1">
    <location>
        <begin position="57"/>
        <end position="77"/>
    </location>
</feature>
<protein>
    <recommendedName>
        <fullName evidence="2">Piwi domain-containing protein</fullName>
    </recommendedName>
</protein>
<feature type="compositionally biased region" description="Gly residues" evidence="1">
    <location>
        <begin position="8"/>
        <end position="20"/>
    </location>
</feature>
<dbReference type="InterPro" id="IPR036397">
    <property type="entry name" value="RNaseH_sf"/>
</dbReference>
<sequence>MADRGGRGGRGGGSGRGRGGSSDRGRGGGGGGGYSDRGGRTASYGDRGGRGDRGRGSYRGDGGRGGGGFRGGRGGGGRPRDNTTGLAFNVNGSFPPPDPAVTDLEDRVVKAHATLAAGLAAQMAKAAIKGPALEAKSTDIFPMRPAFGTSGQEIVVWANYFRVNVKPATLYKYNVEFVQVGTEGGAAKADQPGGRQAKPANKEVKGRKLYMAVGELLTDLVAADEGLVLATEYKSQIVSLRKLKLVENPVKVRLPVESGADEVDLLEATIHGPTEAPLDSLLRYASSMGDISDDGIFPKHPDVVDALNVILGHGPRCKLHDVSAVGSARFFPFGRGESVARLFQDGHQLVAARGFFHPDSMSDSGNVRNGTVVDRGVTQARYWDFFLTAHHALKGTARPAHYTVILDEIFRARYKGAAANELERLTHELCYLYGRATKAVSICPPAYYADIVCERARAHRPEIFDVSDIDSVSTDAGKSVAGASRQVHENLKNTMYYI</sequence>
<evidence type="ECO:0000313" key="4">
    <source>
        <dbReference type="Proteomes" id="UP000054481"/>
    </source>
</evidence>
<dbReference type="InterPro" id="IPR003165">
    <property type="entry name" value="Piwi"/>
</dbReference>
<dbReference type="SMART" id="SM00950">
    <property type="entry name" value="Piwi"/>
    <property type="match status" value="1"/>
</dbReference>
<dbReference type="PANTHER" id="PTHR22891">
    <property type="entry name" value="EUKARYOTIC TRANSLATION INITIATION FACTOR 2C"/>
    <property type="match status" value="1"/>
</dbReference>
<feature type="compositionally biased region" description="Polar residues" evidence="1">
    <location>
        <begin position="82"/>
        <end position="92"/>
    </location>
</feature>
<dbReference type="Pfam" id="PF02171">
    <property type="entry name" value="Piwi"/>
    <property type="match status" value="1"/>
</dbReference>
<evidence type="ECO:0000313" key="3">
    <source>
        <dbReference type="EMBL" id="KJZ68949.1"/>
    </source>
</evidence>
<dbReference type="Gene3D" id="3.30.420.10">
    <property type="entry name" value="Ribonuclease H-like superfamily/Ribonuclease H"/>
    <property type="match status" value="1"/>
</dbReference>
<dbReference type="Pfam" id="PF16486">
    <property type="entry name" value="ArgoN"/>
    <property type="match status" value="1"/>
</dbReference>
<organism evidence="3 4">
    <name type="scientific">Hirsutella minnesotensis 3608</name>
    <dbReference type="NCBI Taxonomy" id="1043627"/>
    <lineage>
        <taxon>Eukaryota</taxon>
        <taxon>Fungi</taxon>
        <taxon>Dikarya</taxon>
        <taxon>Ascomycota</taxon>
        <taxon>Pezizomycotina</taxon>
        <taxon>Sordariomycetes</taxon>
        <taxon>Hypocreomycetidae</taxon>
        <taxon>Hypocreales</taxon>
        <taxon>Ophiocordycipitaceae</taxon>
        <taxon>Hirsutella</taxon>
    </lineage>
</organism>
<dbReference type="InterPro" id="IPR012337">
    <property type="entry name" value="RNaseH-like_sf"/>
</dbReference>
<dbReference type="GO" id="GO:0003676">
    <property type="term" value="F:nucleic acid binding"/>
    <property type="evidence" value="ECO:0007669"/>
    <property type="project" value="InterPro"/>
</dbReference>
<name>A0A0F8A0X3_9HYPO</name>
<dbReference type="Proteomes" id="UP000054481">
    <property type="component" value="Unassembled WGS sequence"/>
</dbReference>
<dbReference type="OrthoDB" id="10252740at2759"/>
<feature type="compositionally biased region" description="Gly residues" evidence="1">
    <location>
        <begin position="27"/>
        <end position="36"/>
    </location>
</feature>
<feature type="domain" description="Piwi" evidence="2">
    <location>
        <begin position="341"/>
        <end position="461"/>
    </location>
</feature>
<dbReference type="PROSITE" id="PS50822">
    <property type="entry name" value="PIWI"/>
    <property type="match status" value="1"/>
</dbReference>
<evidence type="ECO:0000259" key="2">
    <source>
        <dbReference type="PROSITE" id="PS50822"/>
    </source>
</evidence>
<dbReference type="InterPro" id="IPR032474">
    <property type="entry name" value="Argonaute_N"/>
</dbReference>
<accession>A0A0F8A0X3</accession>
<feature type="region of interest" description="Disordered" evidence="1">
    <location>
        <begin position="1"/>
        <end position="100"/>
    </location>
</feature>
<keyword evidence="4" id="KW-1185">Reference proteome</keyword>
<reference evidence="3 4" key="1">
    <citation type="journal article" date="2014" name="Genome Biol. Evol.">
        <title>Comparative genomics and transcriptomics analyses reveal divergent lifestyle features of nematode endoparasitic fungus Hirsutella minnesotensis.</title>
        <authorList>
            <person name="Lai Y."/>
            <person name="Liu K."/>
            <person name="Zhang X."/>
            <person name="Zhang X."/>
            <person name="Li K."/>
            <person name="Wang N."/>
            <person name="Shu C."/>
            <person name="Wu Y."/>
            <person name="Wang C."/>
            <person name="Bushley K.E."/>
            <person name="Xiang M."/>
            <person name="Liu X."/>
        </authorList>
    </citation>
    <scope>NUCLEOTIDE SEQUENCE [LARGE SCALE GENOMIC DNA]</scope>
    <source>
        <strain evidence="3 4">3608</strain>
    </source>
</reference>
<dbReference type="SUPFAM" id="SSF53098">
    <property type="entry name" value="Ribonuclease H-like"/>
    <property type="match status" value="1"/>
</dbReference>
<dbReference type="EMBL" id="KQ030786">
    <property type="protein sequence ID" value="KJZ68949.1"/>
    <property type="molecule type" value="Genomic_DNA"/>
</dbReference>
<evidence type="ECO:0000256" key="1">
    <source>
        <dbReference type="SAM" id="MobiDB-lite"/>
    </source>
</evidence>
<proteinExistence type="predicted"/>
<gene>
    <name evidence="3" type="ORF">HIM_11665</name>
</gene>
<dbReference type="AlphaFoldDB" id="A0A0F8A0X3"/>